<feature type="domain" description="Tudor" evidence="3">
    <location>
        <begin position="470"/>
        <end position="529"/>
    </location>
</feature>
<dbReference type="FunFam" id="2.30.30.140:FF:000018">
    <property type="entry name" value="Serine/threonine-protein kinase 31"/>
    <property type="match status" value="1"/>
</dbReference>
<feature type="domain" description="Tudor" evidence="3">
    <location>
        <begin position="256"/>
        <end position="313"/>
    </location>
</feature>
<evidence type="ECO:0000256" key="1">
    <source>
        <dbReference type="SAM" id="Coils"/>
    </source>
</evidence>
<feature type="coiled-coil region" evidence="1">
    <location>
        <begin position="1734"/>
        <end position="1824"/>
    </location>
</feature>
<dbReference type="PROSITE" id="PS50304">
    <property type="entry name" value="TUDOR"/>
    <property type="match status" value="7"/>
</dbReference>
<comment type="caution">
    <text evidence="4">The sequence shown here is derived from an EMBL/GenBank/DDBJ whole genome shotgun (WGS) entry which is preliminary data.</text>
</comment>
<dbReference type="InterPro" id="IPR050621">
    <property type="entry name" value="Tudor_domain_containing"/>
</dbReference>
<dbReference type="InterPro" id="IPR035437">
    <property type="entry name" value="SNase_OB-fold_sf"/>
</dbReference>
<feature type="compositionally biased region" description="Basic and acidic residues" evidence="2">
    <location>
        <begin position="1573"/>
        <end position="1587"/>
    </location>
</feature>
<feature type="region of interest" description="Disordered" evidence="2">
    <location>
        <begin position="1633"/>
        <end position="1657"/>
    </location>
</feature>
<evidence type="ECO:0000256" key="2">
    <source>
        <dbReference type="SAM" id="MobiDB-lite"/>
    </source>
</evidence>
<evidence type="ECO:0000259" key="3">
    <source>
        <dbReference type="PROSITE" id="PS50304"/>
    </source>
</evidence>
<dbReference type="Gene3D" id="2.30.30.140">
    <property type="match status" value="7"/>
</dbReference>
<dbReference type="Pfam" id="PF00567">
    <property type="entry name" value="TUDOR"/>
    <property type="match status" value="7"/>
</dbReference>
<evidence type="ECO:0000313" key="5">
    <source>
        <dbReference type="Proteomes" id="UP000655588"/>
    </source>
</evidence>
<dbReference type="SUPFAM" id="SSF63748">
    <property type="entry name" value="Tudor/PWWP/MBT"/>
    <property type="match status" value="7"/>
</dbReference>
<feature type="compositionally biased region" description="Basic and acidic residues" evidence="2">
    <location>
        <begin position="114"/>
        <end position="127"/>
    </location>
</feature>
<dbReference type="CDD" id="cd20379">
    <property type="entry name" value="Tudor_dTUD-like"/>
    <property type="match status" value="1"/>
</dbReference>
<feature type="compositionally biased region" description="Basic and acidic residues" evidence="2">
    <location>
        <begin position="1646"/>
        <end position="1656"/>
    </location>
</feature>
<keyword evidence="5" id="KW-1185">Reference proteome</keyword>
<organism evidence="4 5">
    <name type="scientific">Frieseomelitta varia</name>
    <dbReference type="NCBI Taxonomy" id="561572"/>
    <lineage>
        <taxon>Eukaryota</taxon>
        <taxon>Metazoa</taxon>
        <taxon>Ecdysozoa</taxon>
        <taxon>Arthropoda</taxon>
        <taxon>Hexapoda</taxon>
        <taxon>Insecta</taxon>
        <taxon>Pterygota</taxon>
        <taxon>Neoptera</taxon>
        <taxon>Endopterygota</taxon>
        <taxon>Hymenoptera</taxon>
        <taxon>Apocrita</taxon>
        <taxon>Aculeata</taxon>
        <taxon>Apoidea</taxon>
        <taxon>Anthophila</taxon>
        <taxon>Apidae</taxon>
        <taxon>Frieseomelitta</taxon>
    </lineage>
</organism>
<feature type="domain" description="Tudor" evidence="3">
    <location>
        <begin position="684"/>
        <end position="741"/>
    </location>
</feature>
<proteinExistence type="predicted"/>
<accession>A0A833S9K4</accession>
<reference evidence="4" key="1">
    <citation type="submission" date="2019-11" db="EMBL/GenBank/DDBJ databases">
        <title>The nuclear and mitochondrial genomes of Frieseomelitta varia - a highly eusocial stingless bee (Meliponini) with a permanently sterile worker caste.</title>
        <authorList>
            <person name="Freitas F.C.P."/>
            <person name="Lourenco A.P."/>
            <person name="Nunes F.M.F."/>
            <person name="Paschoal A.R."/>
            <person name="Abreu F.C.P."/>
            <person name="Barbin F.O."/>
            <person name="Bataglia L."/>
            <person name="Cardoso-Junior C.A.M."/>
            <person name="Cervoni M.S."/>
            <person name="Silva S.R."/>
            <person name="Dalarmi F."/>
            <person name="Del Lama M.A."/>
            <person name="Depintor T.S."/>
            <person name="Ferreira K.M."/>
            <person name="Goria P.S."/>
            <person name="Jaskot M.C."/>
            <person name="Lago D.C."/>
            <person name="Luna-Lucena D."/>
            <person name="Moda L.M."/>
            <person name="Nascimento L."/>
            <person name="Pedrino M."/>
            <person name="Rabico F.O."/>
            <person name="Sanches F.C."/>
            <person name="Santos D.E."/>
            <person name="Santos C.G."/>
            <person name="Vieira J."/>
            <person name="Lopes T.F."/>
            <person name="Barchuk A.R."/>
            <person name="Hartfelder K."/>
            <person name="Simoes Z.L.P."/>
            <person name="Bitondi M.M.G."/>
            <person name="Pinheiro D.G."/>
        </authorList>
    </citation>
    <scope>NUCLEOTIDE SEQUENCE</scope>
    <source>
        <strain evidence="4">USP_RPSP 00005682</strain>
        <tissue evidence="4">Whole individual</tissue>
    </source>
</reference>
<name>A0A833S9K4_9HYME</name>
<protein>
    <recommendedName>
        <fullName evidence="3">Tudor domain-containing protein</fullName>
    </recommendedName>
</protein>
<feature type="domain" description="Tudor" evidence="3">
    <location>
        <begin position="1050"/>
        <end position="1110"/>
    </location>
</feature>
<dbReference type="SMART" id="SM00333">
    <property type="entry name" value="TUDOR"/>
    <property type="match status" value="7"/>
</dbReference>
<dbReference type="PANTHER" id="PTHR22948">
    <property type="entry name" value="TUDOR DOMAIN CONTAINING PROTEIN"/>
    <property type="match status" value="1"/>
</dbReference>
<dbReference type="EMBL" id="WNWW01000167">
    <property type="protein sequence ID" value="KAF3429302.1"/>
    <property type="molecule type" value="Genomic_DNA"/>
</dbReference>
<feature type="region of interest" description="Disordered" evidence="2">
    <location>
        <begin position="1566"/>
        <end position="1587"/>
    </location>
</feature>
<dbReference type="Proteomes" id="UP000655588">
    <property type="component" value="Unassembled WGS sequence"/>
</dbReference>
<feature type="domain" description="Tudor" evidence="3">
    <location>
        <begin position="1242"/>
        <end position="1300"/>
    </location>
</feature>
<dbReference type="InterPro" id="IPR002999">
    <property type="entry name" value="Tudor"/>
</dbReference>
<sequence length="1993" mass="228417">MIYILKFLIKFHLLIKIKSFYILKALLVFNLEFKLIIIEDTNKWHKKNQSELKWAQMHDNVQEKNKFKTWKNESNESNNWNAKWNDKHDYNDSFKSGKGTKGSKNKIWGSVKSHSSDKNWSDRDSDTSSKGSGKHGKSSVNRGSSKHESISGRTQSNKFNDRNNDGNYKSGKRETNSNSYHGNKIKERKGQGYSKTEFHIVRPVVTIGTRKTCEVVFTNSLSDFFIQFNDYTALDSMMERIALIYETGGELIKKSDALCGTYCIAQYSDLKWYRAVIKSTEENNAIIQFIDYGNTETVELNKIKSMQKEFLELPIQAVHCKLFGIKNNLDTDKTRIFEHTVFRKILEAEFITEENDIYSILLKEAIDPTNTYINQEFCENIDLVKAKEEIMSNRITTFNITQFNKPDYIPLDAKWTTISYTPETRKDVIITWFINPNNFYCQILDNENEFRTMMNEIQKIYIDREPVSHTLQVGSPVIAIFSDDGALYRAEVIELNKLNGHLIQYIDFGNSAIVDPQNIYAVERKLMHLPKQAFQCSLFNIAPLSGLDWSEVNTEAIDNCFNAENYECFFHNIKNNKYLISLISNGKDVANMLVEQNLASFNSKTQINADVEENNTSTPISYDIETVDINLLKGQTLRAKISSVDLSASKFYIQIPSATKCENIINTYMAGKDPEVMQRLSIHEICLGTGCLVCSNGVWRRAVISSHSQSTGCYVKFIDTGACDEIFSNSILALPGELSVMQNQAIECILLNKTDYSILEYYVGEEMIIHVDEIDNNRFIVKVFRENGMEIDAGDFYELVSPICPMLILSSTHKVSVSYADHSANIWLKRNAEHTLQKHLTEALDQYYSNPESYFNQKLLYPKPDILCAVKGLDGHWYRAKILTCDPETYVNFIDYGCNEKIKNSDIRLRQLAPHFHTPYQLAINASLPVVLNGTVAEQLDILKNHLFNKDLTAVFHYIDKKWIVELLHDGEKISDKFRSLNLTSEQKIPGMKEPQIHNMTIGCKYNVSVSHMDSPSQFWLQHADDATDLFNNQNALQDQVSTFLEIDGILEEGSLCVAVYTIDNLWYRAQVLDADEDITTVRFIDYGNTDVIDNKSGNIRQIPDSWREIKEYAVKCRLDVIPVDSEDWNVTTCEKFENLITSAKSLQALVIANSVPKRVDLLIDDKSVSEALVGNHHAVKIHTEEELIDEIIDLELDPYSAFVSHINSPNEFWVQEEKSVGDLEIMTDRFIVAHMFPKVDEIKENLLCVAKYPDDECWYRARVVSHSDNAIRVIYIDYGNSATSNEIRAIPPDLADIPPLSRKCRLVMPEGITEWSEKACEEFITLAADGATIFLLDVIEEDETSLVKLTLDGKNVTDILANFCERYLPIIEERLPPLGEENSPNVFVSRINSPDEFWIQTETSETDLDTMFEKLEAAPSFLPLSTFEIGTICAAKYSEDGQWYRAQILSHSEEGTKVLYIDYGNTEITNETRILPTDIINIPPLAKCCALQKPDNIIFWPSGACKLFKELATEETMFQFEILDNRYPVCVKLNLNGRDVVDILMENISEDATIEKENLYNDINDESNAETEETKVNETKKEEQDEDMNRFKEYTENQNQEIKENTDNSYLDTNYAVELTVDEIVQNMKVDEQEEDEDTFNSHNHTIEMSDKNNSDETMESFNELETQTEIETFSDKNEIKEIETLKGDNKTHTEIKDVNDEVSSTTIKEVAEDFKQLETQVETEIYSHKNEMKEIDTEKNKIHAEIKDVNEENLSITIKEIAEDFKQLETQAETEICSHKNEMKEIDIEKNKIHAEIKDVNEENLSITIKEIAEDFKQLEIQVETGSYNYENETQAIEIDTEKNKIKGEIEGVNEKVSLNTTEEVPLNTILDSPGIKNELEDLTKKQDIDEIEIYESSIDENKEYDKDCITQDTNEANADVTDPKNCSDINSVNEKVSSNLNSTEITSNESKVTDIKNDNPIIIVTVYEEGKRNDNIEKFLHLENAPTTSE</sequence>
<feature type="region of interest" description="Disordered" evidence="2">
    <location>
        <begin position="95"/>
        <end position="189"/>
    </location>
</feature>
<keyword evidence="1" id="KW-0175">Coiled coil</keyword>
<dbReference type="Gene3D" id="2.40.50.90">
    <property type="match status" value="4"/>
</dbReference>
<dbReference type="GO" id="GO:0005737">
    <property type="term" value="C:cytoplasm"/>
    <property type="evidence" value="ECO:0007669"/>
    <property type="project" value="UniProtKB-ARBA"/>
</dbReference>
<feature type="domain" description="Tudor" evidence="3">
    <location>
        <begin position="861"/>
        <end position="919"/>
    </location>
</feature>
<gene>
    <name evidence="4" type="ORF">E2986_02688</name>
</gene>
<dbReference type="PANTHER" id="PTHR22948:SF29">
    <property type="entry name" value="FI02030P-RELATED"/>
    <property type="match status" value="1"/>
</dbReference>
<evidence type="ECO:0000313" key="4">
    <source>
        <dbReference type="EMBL" id="KAF3429302.1"/>
    </source>
</evidence>
<feature type="domain" description="Tudor" evidence="3">
    <location>
        <begin position="1427"/>
        <end position="1485"/>
    </location>
</feature>